<dbReference type="GO" id="GO:0140956">
    <property type="term" value="F:histone H3K79 trimethyltransferase activity"/>
    <property type="evidence" value="ECO:0007669"/>
    <property type="project" value="UniProtKB-EC"/>
</dbReference>
<dbReference type="PROSITE" id="PS51569">
    <property type="entry name" value="DOT1"/>
    <property type="match status" value="1"/>
</dbReference>
<comment type="miscellaneous">
    <text evidence="11">In contrast to other lysine histone methyltransferases, it does not contain a SET domain, suggesting the existence of another mechanism for methylation of lysine residues of histones.</text>
</comment>
<evidence type="ECO:0000256" key="5">
    <source>
        <dbReference type="ARBA" id="ARBA00022679"/>
    </source>
</evidence>
<accession>A0AAE9EBA8</accession>
<evidence type="ECO:0000256" key="11">
    <source>
        <dbReference type="RuleBase" id="RU271113"/>
    </source>
</evidence>
<comment type="similarity">
    <text evidence="11">Belongs to the class I-like SAM-binding methyltransferase superfamily. DOT1 family.</text>
</comment>
<dbReference type="InterPro" id="IPR025789">
    <property type="entry name" value="DOT1_dom"/>
</dbReference>
<gene>
    <name evidence="14" type="ORF">L3Y34_017534</name>
    <name evidence="15" type="ORF">L5515_013677</name>
</gene>
<keyword evidence="6 11" id="KW-0949">S-adenosyl-L-methionine</keyword>
<evidence type="ECO:0000256" key="2">
    <source>
        <dbReference type="ARBA" id="ARBA00012190"/>
    </source>
</evidence>
<comment type="catalytic activity">
    <reaction evidence="10 11">
        <text>L-lysyl(79)-[histone H3] + 3 S-adenosyl-L-methionine = N(6),N(6),N(6)-trimethyl-L-lysyl(79)-[histone H3] + 3 S-adenosyl-L-homocysteine + 3 H(+)</text>
        <dbReference type="Rhea" id="RHEA:60328"/>
        <dbReference type="Rhea" id="RHEA-COMP:15549"/>
        <dbReference type="Rhea" id="RHEA-COMP:15552"/>
        <dbReference type="ChEBI" id="CHEBI:15378"/>
        <dbReference type="ChEBI" id="CHEBI:29969"/>
        <dbReference type="ChEBI" id="CHEBI:57856"/>
        <dbReference type="ChEBI" id="CHEBI:59789"/>
        <dbReference type="ChEBI" id="CHEBI:61961"/>
        <dbReference type="EC" id="2.1.1.360"/>
    </reaction>
</comment>
<evidence type="ECO:0000259" key="13">
    <source>
        <dbReference type="PROSITE" id="PS51569"/>
    </source>
</evidence>
<comment type="function">
    <text evidence="11">Histone methyltransferase that specifically trimethylates histone H3 to form H3K79me3. This methylation is required for telomere silencing and for the pachytene checkpoint during the meiotic cell cycle by allowing the recruitment of RAD9 to double strand breaks. Nucleosomes are preferred as substrate compared to free histone.</text>
</comment>
<feature type="compositionally biased region" description="Low complexity" evidence="12">
    <location>
        <begin position="10"/>
        <end position="22"/>
    </location>
</feature>
<keyword evidence="8 11" id="KW-0539">Nucleus</keyword>
<dbReference type="Proteomes" id="UP000829354">
    <property type="component" value="Chromosome II"/>
</dbReference>
<dbReference type="GO" id="GO:0032259">
    <property type="term" value="P:methylation"/>
    <property type="evidence" value="ECO:0007669"/>
    <property type="project" value="UniProtKB-KW"/>
</dbReference>
<feature type="region of interest" description="Disordered" evidence="12">
    <location>
        <begin position="1"/>
        <end position="28"/>
    </location>
</feature>
<dbReference type="InterPro" id="IPR029063">
    <property type="entry name" value="SAM-dependent_MTases_sf"/>
</dbReference>
<evidence type="ECO:0000256" key="4">
    <source>
        <dbReference type="ARBA" id="ARBA00022603"/>
    </source>
</evidence>
<proteinExistence type="inferred from homology"/>
<dbReference type="EMBL" id="CP092621">
    <property type="protein sequence ID" value="UMM16832.1"/>
    <property type="molecule type" value="Genomic_DNA"/>
</dbReference>
<keyword evidence="7 11" id="KW-0156">Chromatin regulator</keyword>
<keyword evidence="17" id="KW-1185">Reference proteome</keyword>
<evidence type="ECO:0000256" key="1">
    <source>
        <dbReference type="ARBA" id="ARBA00004123"/>
    </source>
</evidence>
<evidence type="ECO:0000256" key="3">
    <source>
        <dbReference type="ARBA" id="ARBA00020987"/>
    </source>
</evidence>
<reference evidence="14 16" key="2">
    <citation type="submission" date="2022-05" db="EMBL/GenBank/DDBJ databases">
        <title>Chromosome-level reference genomes for two strains of Caenorhabditis briggsae: an improved platform for comparative genomics.</title>
        <authorList>
            <person name="Stevens L."/>
            <person name="Andersen E.C."/>
        </authorList>
    </citation>
    <scope>NUCLEOTIDE SEQUENCE [LARGE SCALE GENOMIC DNA]</scope>
    <source>
        <strain evidence="14">QX1410_ONT</strain>
        <tissue evidence="14">Whole-organism</tissue>
    </source>
</reference>
<dbReference type="GO" id="GO:0035097">
    <property type="term" value="C:histone methyltransferase complex"/>
    <property type="evidence" value="ECO:0007669"/>
    <property type="project" value="UniProtKB-ARBA"/>
</dbReference>
<evidence type="ECO:0000313" key="17">
    <source>
        <dbReference type="Proteomes" id="UP000829354"/>
    </source>
</evidence>
<dbReference type="PANTHER" id="PTHR21451">
    <property type="entry name" value="HISTONE H3 METHYLTRANSFERASE"/>
    <property type="match status" value="1"/>
</dbReference>
<evidence type="ECO:0000313" key="14">
    <source>
        <dbReference type="EMBL" id="ULU04843.1"/>
    </source>
</evidence>
<name>A0AAE9EBA8_CAEBR</name>
<dbReference type="InterPro" id="IPR030445">
    <property type="entry name" value="H3-K79_meTrfase"/>
</dbReference>
<evidence type="ECO:0000313" key="15">
    <source>
        <dbReference type="EMBL" id="UMM16832.1"/>
    </source>
</evidence>
<feature type="region of interest" description="Disordered" evidence="12">
    <location>
        <begin position="382"/>
        <end position="500"/>
    </location>
</feature>
<reference evidence="15 17" key="1">
    <citation type="submission" date="2022-04" db="EMBL/GenBank/DDBJ databases">
        <title>Chromosome-level reference genomes for two strains of Caenorhabditis briggsae: an improved platform for comparative genomics.</title>
        <authorList>
            <person name="Stevens L."/>
            <person name="Andersen E."/>
        </authorList>
    </citation>
    <scope>NUCLEOTIDE SEQUENCE [LARGE SCALE GENOMIC DNA]</scope>
    <source>
        <strain evidence="15">VX34</strain>
        <tissue evidence="15">Whole-organism</tissue>
    </source>
</reference>
<protein>
    <recommendedName>
        <fullName evidence="3 11">Histone-lysine N-methyltransferase, H3 lysine-79 specific</fullName>
        <ecNumber evidence="2 11">2.1.1.360</ecNumber>
    </recommendedName>
    <alternativeName>
        <fullName evidence="9 11">Histone H3-K79 methyltransferase</fullName>
    </alternativeName>
</protein>
<dbReference type="PANTHER" id="PTHR21451:SF0">
    <property type="entry name" value="HISTONE-LYSINE N-METHYLTRANSFERASE, H3 LYSINE-79 SPECIFIC"/>
    <property type="match status" value="1"/>
</dbReference>
<evidence type="ECO:0000256" key="9">
    <source>
        <dbReference type="ARBA" id="ARBA00029821"/>
    </source>
</evidence>
<dbReference type="AlphaFoldDB" id="A0AAE9EBA8"/>
<dbReference type="SUPFAM" id="SSF53335">
    <property type="entry name" value="S-adenosyl-L-methionine-dependent methyltransferases"/>
    <property type="match status" value="1"/>
</dbReference>
<dbReference type="FunFam" id="3.40.50.150:FF:000033">
    <property type="entry name" value="Histone-lysine N-methyltransferase, H3 lysine-79 specific"/>
    <property type="match status" value="1"/>
</dbReference>
<dbReference type="Gene3D" id="3.40.50.150">
    <property type="entry name" value="Vaccinia Virus protein VP39"/>
    <property type="match status" value="1"/>
</dbReference>
<evidence type="ECO:0000256" key="12">
    <source>
        <dbReference type="SAM" id="MobiDB-lite"/>
    </source>
</evidence>
<sequence>MNPPADETATGTSTPTSSSTPRRPGKRTAEEMALDLINNRPKVKRIVKLVSVFYEGKMLELDLNETTVPRGLIQWLRHLCSLIDEVTEGGFPKEWKVDDDPKNVLGPYTHDELVELVDMYNLVAKPFAGAWAGSYNTGNLGDWGNPHCTSEIAGSIVQLAIEMGIPKVEDLNNCYRAWSSEVYGETNLNQMASILDEVGVTNKDVFIDLGCGIGQLVFFTAAYAQCKKSYGIELNPFPYQLGANVQSIFTKLMKNFGKRFGKNEILEGDLMNVVFRAKISEATVIFINNLLFDAEFMWRLKTEILQYLDEGVKIITTKPLGDPKKINVTDRRIGDLSAISETVYLKSLQGGVSWTDKPCRFYLTTINRMKLMNYFKQKRVMETEMSSKKKKPTKRNRSNDSATSSLDESTLSIPPTSDEPIQKRHAGRPKLPKAIPDVLDADTPSKSRGRPKQISESSKSSSRRRSSDDEDYKPPSSSIRRKPARRSSVLQPKQEPLDYTEMPLLVKEEILDDVKNEDVSDVMERMLEQVVKMV</sequence>
<feature type="compositionally biased region" description="Polar residues" evidence="12">
    <location>
        <begin position="399"/>
        <end position="415"/>
    </location>
</feature>
<dbReference type="Proteomes" id="UP000827892">
    <property type="component" value="Chromosome II"/>
</dbReference>
<dbReference type="Pfam" id="PF08123">
    <property type="entry name" value="DOT1"/>
    <property type="match status" value="1"/>
</dbReference>
<evidence type="ECO:0000313" key="16">
    <source>
        <dbReference type="Proteomes" id="UP000827892"/>
    </source>
</evidence>
<keyword evidence="5 11" id="KW-0808">Transferase</keyword>
<evidence type="ECO:0000256" key="7">
    <source>
        <dbReference type="ARBA" id="ARBA00022853"/>
    </source>
</evidence>
<feature type="domain" description="DOT1" evidence="13">
    <location>
        <begin position="62"/>
        <end position="379"/>
    </location>
</feature>
<evidence type="ECO:0000256" key="8">
    <source>
        <dbReference type="ARBA" id="ARBA00023242"/>
    </source>
</evidence>
<keyword evidence="4 11" id="KW-0489">Methyltransferase</keyword>
<organism evidence="15 17">
    <name type="scientific">Caenorhabditis briggsae</name>
    <dbReference type="NCBI Taxonomy" id="6238"/>
    <lineage>
        <taxon>Eukaryota</taxon>
        <taxon>Metazoa</taxon>
        <taxon>Ecdysozoa</taxon>
        <taxon>Nematoda</taxon>
        <taxon>Chromadorea</taxon>
        <taxon>Rhabditida</taxon>
        <taxon>Rhabditina</taxon>
        <taxon>Rhabditomorpha</taxon>
        <taxon>Rhabditoidea</taxon>
        <taxon>Rhabditidae</taxon>
        <taxon>Peloderinae</taxon>
        <taxon>Caenorhabditis</taxon>
    </lineage>
</organism>
<comment type="subcellular location">
    <subcellularLocation>
        <location evidence="1 11">Nucleus</location>
    </subcellularLocation>
</comment>
<dbReference type="EC" id="2.1.1.360" evidence="2 11"/>
<dbReference type="GO" id="GO:0051726">
    <property type="term" value="P:regulation of cell cycle"/>
    <property type="evidence" value="ECO:0007669"/>
    <property type="project" value="InterPro"/>
</dbReference>
<evidence type="ECO:0000256" key="10">
    <source>
        <dbReference type="ARBA" id="ARBA00047770"/>
    </source>
</evidence>
<dbReference type="EMBL" id="CP090892">
    <property type="protein sequence ID" value="ULU04843.1"/>
    <property type="molecule type" value="Genomic_DNA"/>
</dbReference>
<dbReference type="CDD" id="cd02440">
    <property type="entry name" value="AdoMet_MTases"/>
    <property type="match status" value="1"/>
</dbReference>
<evidence type="ECO:0000256" key="6">
    <source>
        <dbReference type="ARBA" id="ARBA00022691"/>
    </source>
</evidence>